<proteinExistence type="inferred from homology"/>
<keyword evidence="4" id="KW-0934">Plastid</keyword>
<evidence type="ECO:0000256" key="3">
    <source>
        <dbReference type="ARBA" id="ARBA00022528"/>
    </source>
</evidence>
<dbReference type="CDD" id="cd00586">
    <property type="entry name" value="4HBT"/>
    <property type="match status" value="1"/>
</dbReference>
<dbReference type="AlphaFoldDB" id="A0A1R3GZL2"/>
<dbReference type="Proteomes" id="UP000188268">
    <property type="component" value="Unassembled WGS sequence"/>
</dbReference>
<evidence type="ECO:0000256" key="1">
    <source>
        <dbReference type="ARBA" id="ARBA00004229"/>
    </source>
</evidence>
<dbReference type="SUPFAM" id="SSF54637">
    <property type="entry name" value="Thioesterase/thiol ester dehydrase-isomerase"/>
    <property type="match status" value="1"/>
</dbReference>
<keyword evidence="5" id="KW-0378">Hydrolase</keyword>
<sequence>MFQALVSPAHVVIPAFRANVTFLIPSQSYSISPPLMPSCFPSFSTSRNFAVEAFIDVKGGKGMSGFHEVELKVRDYELDQYGVVNNAAYASYCQHGAENMPLAVTDKVDGRHELLESIGVSCDGVARTGNSLALSELSLKFLSPLRSGEKFVVRVRISDSSAARIYFEHFIFKLPNEEPVLEAKATAVWLDKNYRPVRIPPEFRSKFVQFLRHEDTN</sequence>
<comment type="similarity">
    <text evidence="2">Belongs to the 4-hydroxybenzoyl-CoA thioesterase family.</text>
</comment>
<dbReference type="PANTHER" id="PTHR31793:SF27">
    <property type="entry name" value="NOVEL THIOESTERASE SUPERFAMILY DOMAIN AND SAPOSIN A-TYPE DOMAIN CONTAINING PROTEIN (0610012H03RIK)"/>
    <property type="match status" value="1"/>
</dbReference>
<accession>A0A1R3GZL2</accession>
<dbReference type="InterPro" id="IPR050563">
    <property type="entry name" value="4-hydroxybenzoyl-CoA_TE"/>
</dbReference>
<evidence type="ECO:0000313" key="9">
    <source>
        <dbReference type="Proteomes" id="UP000188268"/>
    </source>
</evidence>
<dbReference type="GO" id="GO:0006629">
    <property type="term" value="P:lipid metabolic process"/>
    <property type="evidence" value="ECO:0007669"/>
    <property type="project" value="UniProtKB-KW"/>
</dbReference>
<dbReference type="EMBL" id="AWWV01012922">
    <property type="protein sequence ID" value="OMO63532.1"/>
    <property type="molecule type" value="Genomic_DNA"/>
</dbReference>
<dbReference type="OMA" id="GMSGFHD"/>
<evidence type="ECO:0000256" key="2">
    <source>
        <dbReference type="ARBA" id="ARBA00005953"/>
    </source>
</evidence>
<reference evidence="8 9" key="1">
    <citation type="submission" date="2013-09" db="EMBL/GenBank/DDBJ databases">
        <title>Corchorus capsularis genome sequencing.</title>
        <authorList>
            <person name="Alam M."/>
            <person name="Haque M.S."/>
            <person name="Islam M.S."/>
            <person name="Emdad E.M."/>
            <person name="Islam M.M."/>
            <person name="Ahmed B."/>
            <person name="Halim A."/>
            <person name="Hossen Q.M.M."/>
            <person name="Hossain M.Z."/>
            <person name="Ahmed R."/>
            <person name="Khan M.M."/>
            <person name="Islam R."/>
            <person name="Rashid M.M."/>
            <person name="Khan S.A."/>
            <person name="Rahman M.S."/>
            <person name="Alam M."/>
        </authorList>
    </citation>
    <scope>NUCLEOTIDE SEQUENCE [LARGE SCALE GENOMIC DNA]</scope>
    <source>
        <strain evidence="9">cv. CVL-1</strain>
        <tissue evidence="8">Whole seedling</tissue>
    </source>
</reference>
<keyword evidence="6" id="KW-0809">Transit peptide</keyword>
<keyword evidence="7" id="KW-0443">Lipid metabolism</keyword>
<evidence type="ECO:0000256" key="6">
    <source>
        <dbReference type="ARBA" id="ARBA00022946"/>
    </source>
</evidence>
<keyword evidence="9" id="KW-1185">Reference proteome</keyword>
<name>A0A1R3GZL2_COCAP</name>
<organism evidence="8 9">
    <name type="scientific">Corchorus capsularis</name>
    <name type="common">Jute</name>
    <dbReference type="NCBI Taxonomy" id="210143"/>
    <lineage>
        <taxon>Eukaryota</taxon>
        <taxon>Viridiplantae</taxon>
        <taxon>Streptophyta</taxon>
        <taxon>Embryophyta</taxon>
        <taxon>Tracheophyta</taxon>
        <taxon>Spermatophyta</taxon>
        <taxon>Magnoliopsida</taxon>
        <taxon>eudicotyledons</taxon>
        <taxon>Gunneridae</taxon>
        <taxon>Pentapetalae</taxon>
        <taxon>rosids</taxon>
        <taxon>malvids</taxon>
        <taxon>Malvales</taxon>
        <taxon>Malvaceae</taxon>
        <taxon>Grewioideae</taxon>
        <taxon>Apeibeae</taxon>
        <taxon>Corchorus</taxon>
    </lineage>
</organism>
<dbReference type="Pfam" id="PF13279">
    <property type="entry name" value="4HBT_2"/>
    <property type="match status" value="1"/>
</dbReference>
<gene>
    <name evidence="8" type="ORF">CCACVL1_22392</name>
</gene>
<dbReference type="Gramene" id="OMO63532">
    <property type="protein sequence ID" value="OMO63532"/>
    <property type="gene ID" value="CCACVL1_22392"/>
</dbReference>
<dbReference type="GO" id="GO:0016297">
    <property type="term" value="F:fatty acyl-[ACP] hydrolase activity"/>
    <property type="evidence" value="ECO:0007669"/>
    <property type="project" value="TreeGrafter"/>
</dbReference>
<comment type="subcellular location">
    <subcellularLocation>
        <location evidence="1">Plastid</location>
        <location evidence="1">Chloroplast</location>
    </subcellularLocation>
</comment>
<dbReference type="OrthoDB" id="588330at2759"/>
<dbReference type="PANTHER" id="PTHR31793">
    <property type="entry name" value="4-HYDROXYBENZOYL-COA THIOESTERASE FAMILY MEMBER"/>
    <property type="match status" value="1"/>
</dbReference>
<evidence type="ECO:0000256" key="7">
    <source>
        <dbReference type="ARBA" id="ARBA00023098"/>
    </source>
</evidence>
<comment type="caution">
    <text evidence="8">The sequence shown here is derived from an EMBL/GenBank/DDBJ whole genome shotgun (WGS) entry which is preliminary data.</text>
</comment>
<dbReference type="FunFam" id="3.10.129.10:FF:000037">
    <property type="entry name" value="acyl-acyl carrier protein thioesterase ATL3, chloroplastic"/>
    <property type="match status" value="1"/>
</dbReference>
<keyword evidence="3" id="KW-0150">Chloroplast</keyword>
<evidence type="ECO:0000313" key="8">
    <source>
        <dbReference type="EMBL" id="OMO63532.1"/>
    </source>
</evidence>
<dbReference type="GO" id="GO:0009507">
    <property type="term" value="C:chloroplast"/>
    <property type="evidence" value="ECO:0007669"/>
    <property type="project" value="UniProtKB-SubCell"/>
</dbReference>
<evidence type="ECO:0000256" key="5">
    <source>
        <dbReference type="ARBA" id="ARBA00022801"/>
    </source>
</evidence>
<evidence type="ECO:0000256" key="4">
    <source>
        <dbReference type="ARBA" id="ARBA00022640"/>
    </source>
</evidence>
<dbReference type="InterPro" id="IPR029069">
    <property type="entry name" value="HotDog_dom_sf"/>
</dbReference>
<protein>
    <submittedName>
        <fullName evidence="8">Putative acyl-CoA thioesterase</fullName>
    </submittedName>
</protein>
<dbReference type="Gene3D" id="3.10.129.10">
    <property type="entry name" value="Hotdog Thioesterase"/>
    <property type="match status" value="1"/>
</dbReference>